<name>A0AAU9IL27_9CILI</name>
<dbReference type="EMBL" id="CAJZBQ010000001">
    <property type="protein sequence ID" value="CAG9310165.1"/>
    <property type="molecule type" value="Genomic_DNA"/>
</dbReference>
<dbReference type="PROSITE" id="PS50110">
    <property type="entry name" value="RESPONSE_REGULATORY"/>
    <property type="match status" value="1"/>
</dbReference>
<gene>
    <name evidence="3" type="ORF">BSTOLATCC_MIC374</name>
</gene>
<evidence type="ECO:0000259" key="2">
    <source>
        <dbReference type="PROSITE" id="PS50110"/>
    </source>
</evidence>
<comment type="caution">
    <text evidence="3">The sequence shown here is derived from an EMBL/GenBank/DDBJ whole genome shotgun (WGS) entry which is preliminary data.</text>
</comment>
<feature type="domain" description="Response regulatory" evidence="2">
    <location>
        <begin position="1"/>
        <end position="105"/>
    </location>
</feature>
<evidence type="ECO:0000313" key="4">
    <source>
        <dbReference type="Proteomes" id="UP001162131"/>
    </source>
</evidence>
<protein>
    <recommendedName>
        <fullName evidence="2">Response regulatory domain-containing protein</fullName>
    </recommendedName>
</protein>
<feature type="modified residue" description="4-aspartylphosphate" evidence="1">
    <location>
        <position position="43"/>
    </location>
</feature>
<proteinExistence type="predicted"/>
<accession>A0AAU9IL27</accession>
<reference evidence="3" key="1">
    <citation type="submission" date="2021-09" db="EMBL/GenBank/DDBJ databases">
        <authorList>
            <consortium name="AG Swart"/>
            <person name="Singh M."/>
            <person name="Singh A."/>
            <person name="Seah K."/>
            <person name="Emmerich C."/>
        </authorList>
    </citation>
    <scope>NUCLEOTIDE SEQUENCE</scope>
    <source>
        <strain evidence="3">ATCC30299</strain>
    </source>
</reference>
<evidence type="ECO:0000256" key="1">
    <source>
        <dbReference type="PROSITE-ProRule" id="PRU00169"/>
    </source>
</evidence>
<dbReference type="InterPro" id="IPR011006">
    <property type="entry name" value="CheY-like_superfamily"/>
</dbReference>
<dbReference type="AlphaFoldDB" id="A0AAU9IL27"/>
<evidence type="ECO:0000313" key="3">
    <source>
        <dbReference type="EMBL" id="CAG9310165.1"/>
    </source>
</evidence>
<sequence>MLLGNLLKQNNIYYEEACTGIGATKKVKKKNDMNRPFKVIALDGRMPDLNGWDASRAIIKMYFDGEINALPAMIGYTALSSEADIKICLESGMQECLVKPCNRRH</sequence>
<keyword evidence="4" id="KW-1185">Reference proteome</keyword>
<dbReference type="GO" id="GO:0000160">
    <property type="term" value="P:phosphorelay signal transduction system"/>
    <property type="evidence" value="ECO:0007669"/>
    <property type="project" value="InterPro"/>
</dbReference>
<dbReference type="Proteomes" id="UP001162131">
    <property type="component" value="Unassembled WGS sequence"/>
</dbReference>
<dbReference type="InterPro" id="IPR001789">
    <property type="entry name" value="Sig_transdc_resp-reg_receiver"/>
</dbReference>
<dbReference type="Gene3D" id="3.40.50.2300">
    <property type="match status" value="1"/>
</dbReference>
<dbReference type="SUPFAM" id="SSF52172">
    <property type="entry name" value="CheY-like"/>
    <property type="match status" value="1"/>
</dbReference>
<organism evidence="3 4">
    <name type="scientific">Blepharisma stoltei</name>
    <dbReference type="NCBI Taxonomy" id="1481888"/>
    <lineage>
        <taxon>Eukaryota</taxon>
        <taxon>Sar</taxon>
        <taxon>Alveolata</taxon>
        <taxon>Ciliophora</taxon>
        <taxon>Postciliodesmatophora</taxon>
        <taxon>Heterotrichea</taxon>
        <taxon>Heterotrichida</taxon>
        <taxon>Blepharismidae</taxon>
        <taxon>Blepharisma</taxon>
    </lineage>
</organism>
<dbReference type="Pfam" id="PF00072">
    <property type="entry name" value="Response_reg"/>
    <property type="match status" value="1"/>
</dbReference>
<keyword evidence="1" id="KW-0597">Phosphoprotein</keyword>